<dbReference type="InterPro" id="IPR012338">
    <property type="entry name" value="Beta-lactam/transpept-like"/>
</dbReference>
<dbReference type="AlphaFoldDB" id="A0AAN0KHA5"/>
<sequence length="720" mass="76501">MSVKTAGSKAYSLLMFGVVSILAGVLVAGLGVPFAALAAGATRAGAATLKEVPANLAVPDQYEASTMYLSDGSVLATFFDENRQYVTLDQISPEMQTAQIAIEDHRFYEHGAVDLQSVVRAALGNAAGGGISGGGSTLTQQYVKQVRLQMCNGDTACVEDAQAPSMNRKILEMRYAIALENTLTKDEILERYLNIAYYGDGAYGVQAAARHYFNTDASQLTVAQAAMLAGLVQNPSQTDPVNNLDGALARRQAVLAAQVRYQGMPQSVADEAAAEGFDASQVQTLGNGCQGTRYPFICDYASRVLLSDEMSVFGDTVEARRDVLNRAGLQITLSIDPSLQDTAQNVINSVVGPEDAAIAVADTVENATGRILAMAQSRPVMGDGAGETAWNYSVSYDMGGADGYLFGSTFKTWTAAAAIQQGHFPDSTYYTVQRTQNWKGQWFRGCGDEKFQLTEDYSTTNAVANQNQGSFNMVTGMMWSVNNYWVSLERDVGVCQAVDMARRAGVEISQPVEGEASLDDFDYVPSFTLGAAKVTPLSMAVGYGTFGNRGVRCNPIILDSVYDRNGAEVPVPSADCQQTIDPTVADGVNYVLNRTHVSGLSSSTYINNGIDQASKTGTSDNSASSSAFVGYTPDISTSVVVAGDNTSAAWQNTPEQSRNVMTIPLSALNGRSLGSYASIGAGALWRPIMQEAMDGMPQSKFTKWVAPASTSTASSPSTSR</sequence>
<evidence type="ECO:0000259" key="15">
    <source>
        <dbReference type="Pfam" id="PF00912"/>
    </source>
</evidence>
<keyword evidence="3" id="KW-0121">Carboxypeptidase</keyword>
<feature type="domain" description="Penicillin-binding protein transpeptidase" evidence="14">
    <location>
        <begin position="364"/>
        <end position="642"/>
    </location>
</feature>
<dbReference type="PANTHER" id="PTHR32282">
    <property type="entry name" value="BINDING PROTEIN TRANSPEPTIDASE, PUTATIVE-RELATED"/>
    <property type="match status" value="1"/>
</dbReference>
<evidence type="ECO:0000256" key="3">
    <source>
        <dbReference type="ARBA" id="ARBA00022645"/>
    </source>
</evidence>
<evidence type="ECO:0000256" key="10">
    <source>
        <dbReference type="ARBA" id="ARBA00023268"/>
    </source>
</evidence>
<evidence type="ECO:0000259" key="14">
    <source>
        <dbReference type="Pfam" id="PF00905"/>
    </source>
</evidence>
<evidence type="ECO:0000256" key="7">
    <source>
        <dbReference type="ARBA" id="ARBA00022801"/>
    </source>
</evidence>
<dbReference type="Pfam" id="PF00905">
    <property type="entry name" value="Transpeptidase"/>
    <property type="match status" value="1"/>
</dbReference>
<dbReference type="GO" id="GO:0009252">
    <property type="term" value="P:peptidoglycan biosynthetic process"/>
    <property type="evidence" value="ECO:0007669"/>
    <property type="project" value="UniProtKB-KW"/>
</dbReference>
<dbReference type="GO" id="GO:0008658">
    <property type="term" value="F:penicillin binding"/>
    <property type="evidence" value="ECO:0007669"/>
    <property type="project" value="InterPro"/>
</dbReference>
<dbReference type="InterPro" id="IPR001460">
    <property type="entry name" value="PCN-bd_Tpept"/>
</dbReference>
<keyword evidence="9" id="KW-0573">Peptidoglycan synthesis</keyword>
<comment type="catalytic activity">
    <reaction evidence="13">
        <text>[GlcNAc-(1-&gt;4)-Mur2Ac(oyl-L-Ala-gamma-D-Glu-L-Lys-D-Ala-D-Ala)](n)-di-trans,octa-cis-undecaprenyl diphosphate + beta-D-GlcNAc-(1-&gt;4)-Mur2Ac(oyl-L-Ala-gamma-D-Glu-L-Lys-D-Ala-D-Ala)-di-trans,octa-cis-undecaprenyl diphosphate = [GlcNAc-(1-&gt;4)-Mur2Ac(oyl-L-Ala-gamma-D-Glu-L-Lys-D-Ala-D-Ala)](n+1)-di-trans,octa-cis-undecaprenyl diphosphate + di-trans,octa-cis-undecaprenyl diphosphate + H(+)</text>
        <dbReference type="Rhea" id="RHEA:23708"/>
        <dbReference type="Rhea" id="RHEA-COMP:9602"/>
        <dbReference type="Rhea" id="RHEA-COMP:9603"/>
        <dbReference type="ChEBI" id="CHEBI:15378"/>
        <dbReference type="ChEBI" id="CHEBI:58405"/>
        <dbReference type="ChEBI" id="CHEBI:60033"/>
        <dbReference type="ChEBI" id="CHEBI:78435"/>
        <dbReference type="EC" id="2.4.99.28"/>
    </reaction>
</comment>
<comment type="similarity">
    <text evidence="2">In the N-terminal section; belongs to the glycosyltransferase 51 family.</text>
</comment>
<evidence type="ECO:0000256" key="2">
    <source>
        <dbReference type="ARBA" id="ARBA00007739"/>
    </source>
</evidence>
<dbReference type="InterPro" id="IPR001264">
    <property type="entry name" value="Glyco_trans_51"/>
</dbReference>
<dbReference type="SUPFAM" id="SSF53955">
    <property type="entry name" value="Lysozyme-like"/>
    <property type="match status" value="1"/>
</dbReference>
<keyword evidence="8" id="KW-0133">Cell shape</keyword>
<dbReference type="GO" id="GO:0006508">
    <property type="term" value="P:proteolysis"/>
    <property type="evidence" value="ECO:0007669"/>
    <property type="project" value="UniProtKB-KW"/>
</dbReference>
<dbReference type="Gene3D" id="3.40.710.10">
    <property type="entry name" value="DD-peptidase/beta-lactamase superfamily"/>
    <property type="match status" value="1"/>
</dbReference>
<keyword evidence="4" id="KW-0645">Protease</keyword>
<comment type="similarity">
    <text evidence="1">In the C-terminal section; belongs to the transpeptidase family.</text>
</comment>
<gene>
    <name evidence="16" type="ORF">brsh051_09160</name>
</gene>
<feature type="domain" description="Glycosyl transferase family 51" evidence="15">
    <location>
        <begin position="72"/>
        <end position="256"/>
    </location>
</feature>
<evidence type="ECO:0000256" key="6">
    <source>
        <dbReference type="ARBA" id="ARBA00022679"/>
    </source>
</evidence>
<protein>
    <submittedName>
        <fullName evidence="16">Transglycosylase domain-containing protein</fullName>
    </submittedName>
</protein>
<evidence type="ECO:0000256" key="11">
    <source>
        <dbReference type="ARBA" id="ARBA00023316"/>
    </source>
</evidence>
<keyword evidence="7" id="KW-0378">Hydrolase</keyword>
<evidence type="ECO:0000256" key="13">
    <source>
        <dbReference type="ARBA" id="ARBA00049902"/>
    </source>
</evidence>
<evidence type="ECO:0000313" key="17">
    <source>
        <dbReference type="Proteomes" id="UP001431656"/>
    </source>
</evidence>
<name>A0AAN0KHA5_9ACTN</name>
<dbReference type="InterPro" id="IPR050396">
    <property type="entry name" value="Glycosyltr_51/Transpeptidase"/>
</dbReference>
<dbReference type="GO" id="GO:0009002">
    <property type="term" value="F:serine-type D-Ala-D-Ala carboxypeptidase activity"/>
    <property type="evidence" value="ECO:0007669"/>
    <property type="project" value="UniProtKB-EC"/>
</dbReference>
<dbReference type="Pfam" id="PF00912">
    <property type="entry name" value="Transgly"/>
    <property type="match status" value="1"/>
</dbReference>
<evidence type="ECO:0000256" key="12">
    <source>
        <dbReference type="ARBA" id="ARBA00034000"/>
    </source>
</evidence>
<keyword evidence="11" id="KW-0961">Cell wall biogenesis/degradation</keyword>
<reference evidence="16" key="1">
    <citation type="journal article" date="2024" name="Int. J. Syst. Evol. Microbiol.">
        <title>Brooklawnia propionicigenes sp. nov., a facultatively anaerobic, propionate-producing bacterium isolated from a methanogenic reactor treating waste from cattle farms.</title>
        <authorList>
            <person name="Akita Y."/>
            <person name="Ueki A."/>
            <person name="Tonouchi A."/>
            <person name="Sugawara Y."/>
            <person name="Honma S."/>
            <person name="Kaku N."/>
            <person name="Ueki K."/>
        </authorList>
    </citation>
    <scope>NUCLEOTIDE SEQUENCE</scope>
    <source>
        <strain evidence="16">SH051</strain>
    </source>
</reference>
<dbReference type="Gene3D" id="1.10.3810.10">
    <property type="entry name" value="Biosynthetic peptidoglycan transglycosylase-like"/>
    <property type="match status" value="1"/>
</dbReference>
<dbReference type="RefSeq" id="WP_286267977.1">
    <property type="nucleotide sequence ID" value="NZ_AP028056.1"/>
</dbReference>
<dbReference type="Proteomes" id="UP001431656">
    <property type="component" value="Chromosome"/>
</dbReference>
<dbReference type="GO" id="GO:0008360">
    <property type="term" value="P:regulation of cell shape"/>
    <property type="evidence" value="ECO:0007669"/>
    <property type="project" value="UniProtKB-KW"/>
</dbReference>
<evidence type="ECO:0000256" key="9">
    <source>
        <dbReference type="ARBA" id="ARBA00022984"/>
    </source>
</evidence>
<dbReference type="InterPro" id="IPR023346">
    <property type="entry name" value="Lysozyme-like_dom_sf"/>
</dbReference>
<accession>A0AAN0KHA5</accession>
<evidence type="ECO:0000313" key="16">
    <source>
        <dbReference type="EMBL" id="BEH01635.1"/>
    </source>
</evidence>
<dbReference type="GO" id="GO:0030288">
    <property type="term" value="C:outer membrane-bounded periplasmic space"/>
    <property type="evidence" value="ECO:0007669"/>
    <property type="project" value="TreeGrafter"/>
</dbReference>
<evidence type="ECO:0000256" key="5">
    <source>
        <dbReference type="ARBA" id="ARBA00022676"/>
    </source>
</evidence>
<dbReference type="EMBL" id="AP028056">
    <property type="protein sequence ID" value="BEH01635.1"/>
    <property type="molecule type" value="Genomic_DNA"/>
</dbReference>
<evidence type="ECO:0000256" key="1">
    <source>
        <dbReference type="ARBA" id="ARBA00007090"/>
    </source>
</evidence>
<dbReference type="GO" id="GO:0008955">
    <property type="term" value="F:peptidoglycan glycosyltransferase activity"/>
    <property type="evidence" value="ECO:0007669"/>
    <property type="project" value="UniProtKB-EC"/>
</dbReference>
<organism evidence="16 17">
    <name type="scientific">Brooklawnia propionicigenes</name>
    <dbReference type="NCBI Taxonomy" id="3041175"/>
    <lineage>
        <taxon>Bacteria</taxon>
        <taxon>Bacillati</taxon>
        <taxon>Actinomycetota</taxon>
        <taxon>Actinomycetes</taxon>
        <taxon>Propionibacteriales</taxon>
        <taxon>Propionibacteriaceae</taxon>
        <taxon>Brooklawnia</taxon>
    </lineage>
</organism>
<dbReference type="GO" id="GO:0071555">
    <property type="term" value="P:cell wall organization"/>
    <property type="evidence" value="ECO:0007669"/>
    <property type="project" value="UniProtKB-KW"/>
</dbReference>
<evidence type="ECO:0000256" key="8">
    <source>
        <dbReference type="ARBA" id="ARBA00022960"/>
    </source>
</evidence>
<keyword evidence="5" id="KW-0328">Glycosyltransferase</keyword>
<dbReference type="PANTHER" id="PTHR32282:SF33">
    <property type="entry name" value="PEPTIDOGLYCAN GLYCOSYLTRANSFERASE"/>
    <property type="match status" value="1"/>
</dbReference>
<dbReference type="SUPFAM" id="SSF56601">
    <property type="entry name" value="beta-lactamase/transpeptidase-like"/>
    <property type="match status" value="1"/>
</dbReference>
<dbReference type="InterPro" id="IPR036950">
    <property type="entry name" value="PBP_transglycosylase"/>
</dbReference>
<evidence type="ECO:0000256" key="4">
    <source>
        <dbReference type="ARBA" id="ARBA00022670"/>
    </source>
</evidence>
<keyword evidence="17" id="KW-1185">Reference proteome</keyword>
<proteinExistence type="inferred from homology"/>
<dbReference type="FunFam" id="1.10.3810.10:FF:000001">
    <property type="entry name" value="Penicillin-binding protein 1A"/>
    <property type="match status" value="1"/>
</dbReference>
<keyword evidence="6" id="KW-0808">Transferase</keyword>
<dbReference type="KEGG" id="broo:brsh051_09160"/>
<comment type="catalytic activity">
    <reaction evidence="12">
        <text>Preferential cleavage: (Ac)2-L-Lys-D-Ala-|-D-Ala. Also transpeptidation of peptidyl-alanyl moieties that are N-acyl substituents of D-alanine.</text>
        <dbReference type="EC" id="3.4.16.4"/>
    </reaction>
</comment>
<keyword evidence="10" id="KW-0511">Multifunctional enzyme</keyword>